<organism evidence="1 2">
    <name type="scientific">Meloidogyne floridensis</name>
    <dbReference type="NCBI Taxonomy" id="298350"/>
    <lineage>
        <taxon>Eukaryota</taxon>
        <taxon>Metazoa</taxon>
        <taxon>Ecdysozoa</taxon>
        <taxon>Nematoda</taxon>
        <taxon>Chromadorea</taxon>
        <taxon>Rhabditida</taxon>
        <taxon>Tylenchina</taxon>
        <taxon>Tylenchomorpha</taxon>
        <taxon>Tylenchoidea</taxon>
        <taxon>Meloidogynidae</taxon>
        <taxon>Meloidogyninae</taxon>
        <taxon>Meloidogyne</taxon>
    </lineage>
</organism>
<evidence type="ECO:0000313" key="2">
    <source>
        <dbReference type="WBParaSite" id="scf7180000416066.g9"/>
    </source>
</evidence>
<sequence length="90" mass="10703">MEDLEKNVLKNLRSSLSIYVIETKIDDIEDGQMNVHNEYLPINCQMNNSIASIDPYLNERFYEFYLDKEGITREVEKMDDSNNEIFNFNK</sequence>
<protein>
    <submittedName>
        <fullName evidence="2">Uncharacterized protein</fullName>
    </submittedName>
</protein>
<reference evidence="2" key="1">
    <citation type="submission" date="2022-11" db="UniProtKB">
        <authorList>
            <consortium name="WormBaseParasite"/>
        </authorList>
    </citation>
    <scope>IDENTIFICATION</scope>
</reference>
<accession>A0A915NE55</accession>
<dbReference type="AlphaFoldDB" id="A0A915NE55"/>
<name>A0A915NE55_9BILA</name>
<dbReference type="WBParaSite" id="scf7180000416066.g9">
    <property type="protein sequence ID" value="scf7180000416066.g9"/>
    <property type="gene ID" value="scf7180000416066.g9"/>
</dbReference>
<keyword evidence="1" id="KW-1185">Reference proteome</keyword>
<evidence type="ECO:0000313" key="1">
    <source>
        <dbReference type="Proteomes" id="UP000887560"/>
    </source>
</evidence>
<proteinExistence type="predicted"/>
<dbReference type="Proteomes" id="UP000887560">
    <property type="component" value="Unplaced"/>
</dbReference>